<feature type="non-terminal residue" evidence="1">
    <location>
        <position position="1"/>
    </location>
</feature>
<proteinExistence type="predicted"/>
<protein>
    <submittedName>
        <fullName evidence="1">Uncharacterized protein</fullName>
    </submittedName>
</protein>
<evidence type="ECO:0000313" key="2">
    <source>
        <dbReference type="Proteomes" id="UP000198211"/>
    </source>
</evidence>
<reference evidence="2" key="1">
    <citation type="submission" date="2017-03" db="EMBL/GenBank/DDBJ databases">
        <title>Phytopthora megakarya and P. palmivora, two closely related causual agents of cacao black pod achieved similar genome size and gene model numbers by different mechanisms.</title>
        <authorList>
            <person name="Ali S."/>
            <person name="Shao J."/>
            <person name="Larry D.J."/>
            <person name="Kronmiller B."/>
            <person name="Shen D."/>
            <person name="Strem M.D."/>
            <person name="Melnick R.L."/>
            <person name="Guiltinan M.J."/>
            <person name="Tyler B.M."/>
            <person name="Meinhardt L.W."/>
            <person name="Bailey B.A."/>
        </authorList>
    </citation>
    <scope>NUCLEOTIDE SEQUENCE [LARGE SCALE GENOMIC DNA]</scope>
    <source>
        <strain evidence="2">zdho120</strain>
    </source>
</reference>
<dbReference type="PANTHER" id="PTHR37558:SF1">
    <property type="entry name" value="HTH CENPB-TYPE DOMAIN-CONTAINING PROTEIN"/>
    <property type="match status" value="1"/>
</dbReference>
<dbReference type="PANTHER" id="PTHR37558">
    <property type="entry name" value="HTH CENPB-TYPE DOMAIN-CONTAINING PROTEIN"/>
    <property type="match status" value="1"/>
</dbReference>
<organism evidence="1 2">
    <name type="scientific">Phytophthora megakarya</name>
    <dbReference type="NCBI Taxonomy" id="4795"/>
    <lineage>
        <taxon>Eukaryota</taxon>
        <taxon>Sar</taxon>
        <taxon>Stramenopiles</taxon>
        <taxon>Oomycota</taxon>
        <taxon>Peronosporomycetes</taxon>
        <taxon>Peronosporales</taxon>
        <taxon>Peronosporaceae</taxon>
        <taxon>Phytophthora</taxon>
    </lineage>
</organism>
<evidence type="ECO:0000313" key="1">
    <source>
        <dbReference type="EMBL" id="OWZ04788.1"/>
    </source>
</evidence>
<accession>A0A225VIV8</accession>
<gene>
    <name evidence="1" type="ORF">PHMEG_00023253</name>
</gene>
<sequence length="108" mass="12032">EEDKCDDVAAPETRCRFNGAIDKTLLAEVLATPPFSANRNAVTGVWMGIASRLNQNLSTSLSFRSCRDRTSLLLRKYVVRKKRNEGTSLTNTSYDKVNILLKALGDRP</sequence>
<dbReference type="AlphaFoldDB" id="A0A225VIV8"/>
<keyword evidence="2" id="KW-1185">Reference proteome</keyword>
<dbReference type="Proteomes" id="UP000198211">
    <property type="component" value="Unassembled WGS sequence"/>
</dbReference>
<comment type="caution">
    <text evidence="1">The sequence shown here is derived from an EMBL/GenBank/DDBJ whole genome shotgun (WGS) entry which is preliminary data.</text>
</comment>
<dbReference type="OrthoDB" id="127162at2759"/>
<name>A0A225VIV8_9STRA</name>
<dbReference type="EMBL" id="NBNE01004774">
    <property type="protein sequence ID" value="OWZ04788.1"/>
    <property type="molecule type" value="Genomic_DNA"/>
</dbReference>